<dbReference type="KEGG" id="nib:GU926_17655"/>
<gene>
    <name evidence="1" type="ORF">GU926_17655</name>
</gene>
<proteinExistence type="predicted"/>
<dbReference type="AlphaFoldDB" id="A0A6P1P4A3"/>
<dbReference type="RefSeq" id="WP_160694244.1">
    <property type="nucleotide sequence ID" value="NZ_CP047897.1"/>
</dbReference>
<organism evidence="1 2">
    <name type="scientific">Nibribacter ruber</name>
    <dbReference type="NCBI Taxonomy" id="2698458"/>
    <lineage>
        <taxon>Bacteria</taxon>
        <taxon>Pseudomonadati</taxon>
        <taxon>Bacteroidota</taxon>
        <taxon>Cytophagia</taxon>
        <taxon>Cytophagales</taxon>
        <taxon>Hymenobacteraceae</taxon>
        <taxon>Nibribacter</taxon>
    </lineage>
</organism>
<reference evidence="1 2" key="1">
    <citation type="submission" date="2020-01" db="EMBL/GenBank/DDBJ databases">
        <authorList>
            <person name="Kim M."/>
        </authorList>
    </citation>
    <scope>NUCLEOTIDE SEQUENCE [LARGE SCALE GENOMIC DNA]</scope>
    <source>
        <strain evidence="1 2">BT10</strain>
    </source>
</reference>
<protein>
    <submittedName>
        <fullName evidence="1">Uncharacterized protein</fullName>
    </submittedName>
</protein>
<dbReference type="Proteomes" id="UP000464214">
    <property type="component" value="Chromosome"/>
</dbReference>
<dbReference type="EMBL" id="CP047897">
    <property type="protein sequence ID" value="QHL89158.1"/>
    <property type="molecule type" value="Genomic_DNA"/>
</dbReference>
<keyword evidence="2" id="KW-1185">Reference proteome</keyword>
<evidence type="ECO:0000313" key="2">
    <source>
        <dbReference type="Proteomes" id="UP000464214"/>
    </source>
</evidence>
<sequence length="146" mass="17104">MKIKSIILSLGLLILSWNALAQKREAMPINEIKEIIRLAVDLPELQQYFHRGADTTRTILTLQEFGLITADSFEGFEKFGHKIRIVNEETIEKEKIKDYLAIGDWTYGGKNLRLQIEYPKEELMINFRFQKDNGKWKIINSMIMEN</sequence>
<evidence type="ECO:0000313" key="1">
    <source>
        <dbReference type="EMBL" id="QHL89158.1"/>
    </source>
</evidence>
<accession>A0A6P1P4A3</accession>
<name>A0A6P1P4A3_9BACT</name>